<evidence type="ECO:0000256" key="1">
    <source>
        <dbReference type="ARBA" id="ARBA00005996"/>
    </source>
</evidence>
<sequence length="89" mass="9831">MFEQPVAMLFLGDGVFQLLKGQDPAGLQQKNLSATLSALPMYDIETLYVCARALRERGLETGDLVLPVQVLEPDAIGQLIRQHDVVMSF</sequence>
<protein>
    <submittedName>
        <fullName evidence="2">Sulfurtransferase complex subunit TusC</fullName>
    </submittedName>
</protein>
<dbReference type="InterPro" id="IPR003787">
    <property type="entry name" value="Sulphur_relay_DsrE/F-like"/>
</dbReference>
<accession>A0ABW2A6T0</accession>
<dbReference type="EMBL" id="JBHSWE010000001">
    <property type="protein sequence ID" value="MFC6673090.1"/>
    <property type="molecule type" value="Genomic_DNA"/>
</dbReference>
<comment type="similarity">
    <text evidence="1">Belongs to the DsrF/TusC family.</text>
</comment>
<dbReference type="NCBIfam" id="TIGR03010">
    <property type="entry name" value="sulf_tusC_dsrF"/>
    <property type="match status" value="1"/>
</dbReference>
<dbReference type="InterPro" id="IPR017462">
    <property type="entry name" value="Sulphur_relay_TusC/DsrF"/>
</dbReference>
<reference evidence="3" key="1">
    <citation type="journal article" date="2019" name="Int. J. Syst. Evol. Microbiol.">
        <title>The Global Catalogue of Microorganisms (GCM) 10K type strain sequencing project: providing services to taxonomists for standard genome sequencing and annotation.</title>
        <authorList>
            <consortium name="The Broad Institute Genomics Platform"/>
            <consortium name="The Broad Institute Genome Sequencing Center for Infectious Disease"/>
            <person name="Wu L."/>
            <person name="Ma J."/>
        </authorList>
    </citation>
    <scope>NUCLEOTIDE SEQUENCE [LARGE SCALE GENOMIC DNA]</scope>
    <source>
        <strain evidence="3">NBRC 111756</strain>
    </source>
</reference>
<dbReference type="RefSeq" id="WP_379911483.1">
    <property type="nucleotide sequence ID" value="NZ_JBHSWE010000001.1"/>
</dbReference>
<dbReference type="PANTHER" id="PTHR38780:SF1">
    <property type="entry name" value="PROTEIN TUSC"/>
    <property type="match status" value="1"/>
</dbReference>
<dbReference type="Proteomes" id="UP001596422">
    <property type="component" value="Unassembled WGS sequence"/>
</dbReference>
<evidence type="ECO:0000313" key="3">
    <source>
        <dbReference type="Proteomes" id="UP001596422"/>
    </source>
</evidence>
<gene>
    <name evidence="2" type="primary">tusC</name>
    <name evidence="2" type="ORF">ACFQDL_25630</name>
</gene>
<dbReference type="PANTHER" id="PTHR38780">
    <property type="entry name" value="PROTEIN TUSC"/>
    <property type="match status" value="1"/>
</dbReference>
<evidence type="ECO:0000313" key="2">
    <source>
        <dbReference type="EMBL" id="MFC6673090.1"/>
    </source>
</evidence>
<dbReference type="NCBIfam" id="NF001238">
    <property type="entry name" value="PRK00211.1"/>
    <property type="match status" value="1"/>
</dbReference>
<proteinExistence type="inferred from homology"/>
<dbReference type="Pfam" id="PF02635">
    <property type="entry name" value="DsrE"/>
    <property type="match status" value="1"/>
</dbReference>
<keyword evidence="3" id="KW-1185">Reference proteome</keyword>
<comment type="caution">
    <text evidence="2">The sequence shown here is derived from an EMBL/GenBank/DDBJ whole genome shotgun (WGS) entry which is preliminary data.</text>
</comment>
<dbReference type="InterPro" id="IPR027396">
    <property type="entry name" value="DsrEFH-like"/>
</dbReference>
<organism evidence="2 3">
    <name type="scientific">Marinobacterium aestuariivivens</name>
    <dbReference type="NCBI Taxonomy" id="1698799"/>
    <lineage>
        <taxon>Bacteria</taxon>
        <taxon>Pseudomonadati</taxon>
        <taxon>Pseudomonadota</taxon>
        <taxon>Gammaproteobacteria</taxon>
        <taxon>Oceanospirillales</taxon>
        <taxon>Oceanospirillaceae</taxon>
        <taxon>Marinobacterium</taxon>
    </lineage>
</organism>
<dbReference type="Gene3D" id="3.40.1260.10">
    <property type="entry name" value="DsrEFH-like"/>
    <property type="match status" value="1"/>
</dbReference>
<dbReference type="SUPFAM" id="SSF75169">
    <property type="entry name" value="DsrEFH-like"/>
    <property type="match status" value="1"/>
</dbReference>
<name>A0ABW2A6T0_9GAMM</name>